<dbReference type="GO" id="GO:0046872">
    <property type="term" value="F:metal ion binding"/>
    <property type="evidence" value="ECO:0007669"/>
    <property type="project" value="UniProtKB-KW"/>
</dbReference>
<dbReference type="Proteomes" id="UP000219215">
    <property type="component" value="Chromosome DPRO"/>
</dbReference>
<dbReference type="Gene3D" id="1.20.120.50">
    <property type="entry name" value="Hemerythrin-like"/>
    <property type="match status" value="1"/>
</dbReference>
<name>A0A2C8FBJ7_9BACT</name>
<sequence length="134" mass="16046">MSDEELVLDIPEIDEQHQTFHEMMSKIGQLVPDMYKPMDDDQVDDVVDALYDLREFALLHFRTEEDYMSEVDYPELEQQKSEHERFLTDLTRMEAELMNGSAIPAIKVYNFLNDWYRDHVRNLDKPFGEFYSKN</sequence>
<keyword evidence="6" id="KW-1185">Reference proteome</keyword>
<dbReference type="SUPFAM" id="SSF47188">
    <property type="entry name" value="Hemerythrin-like"/>
    <property type="match status" value="1"/>
</dbReference>
<feature type="domain" description="Hemerythrin-like" evidence="4">
    <location>
        <begin position="10"/>
        <end position="122"/>
    </location>
</feature>
<reference evidence="6" key="1">
    <citation type="submission" date="2017-09" db="EMBL/GenBank/DDBJ databases">
        <authorList>
            <person name="Regsiter A."/>
            <person name="William W."/>
        </authorList>
    </citation>
    <scope>NUCLEOTIDE SEQUENCE [LARGE SCALE GENOMIC DNA]</scope>
    <source>
        <strain evidence="6">500-1</strain>
    </source>
</reference>
<evidence type="ECO:0000256" key="2">
    <source>
        <dbReference type="ARBA" id="ARBA00022723"/>
    </source>
</evidence>
<evidence type="ECO:0000313" key="6">
    <source>
        <dbReference type="Proteomes" id="UP000219215"/>
    </source>
</evidence>
<evidence type="ECO:0000313" key="5">
    <source>
        <dbReference type="EMBL" id="SOB59871.1"/>
    </source>
</evidence>
<organism evidence="5 6">
    <name type="scientific">Pseudodesulfovibrio profundus</name>
    <dbReference type="NCBI Taxonomy" id="57320"/>
    <lineage>
        <taxon>Bacteria</taxon>
        <taxon>Pseudomonadati</taxon>
        <taxon>Thermodesulfobacteriota</taxon>
        <taxon>Desulfovibrionia</taxon>
        <taxon>Desulfovibrionales</taxon>
        <taxon>Desulfovibrionaceae</taxon>
    </lineage>
</organism>
<dbReference type="InterPro" id="IPR012827">
    <property type="entry name" value="Hemerythrin_metal-bd"/>
</dbReference>
<evidence type="ECO:0000256" key="3">
    <source>
        <dbReference type="ARBA" id="ARBA00023004"/>
    </source>
</evidence>
<dbReference type="EMBL" id="LT907975">
    <property type="protein sequence ID" value="SOB59871.1"/>
    <property type="molecule type" value="Genomic_DNA"/>
</dbReference>
<dbReference type="NCBIfam" id="NF033749">
    <property type="entry name" value="bact_hemeryth"/>
    <property type="match status" value="1"/>
</dbReference>
<comment type="similarity">
    <text evidence="1">Belongs to the hemerythrin family.</text>
</comment>
<gene>
    <name evidence="5" type="ORF">DPRO_2961</name>
</gene>
<dbReference type="InterPro" id="IPR035938">
    <property type="entry name" value="Hemerythrin-like_sf"/>
</dbReference>
<keyword evidence="3" id="KW-0408">Iron</keyword>
<dbReference type="CDD" id="cd12107">
    <property type="entry name" value="Hemerythrin"/>
    <property type="match status" value="1"/>
</dbReference>
<evidence type="ECO:0000259" key="4">
    <source>
        <dbReference type="Pfam" id="PF01814"/>
    </source>
</evidence>
<dbReference type="NCBIfam" id="TIGR02481">
    <property type="entry name" value="hemeryth_dom"/>
    <property type="match status" value="1"/>
</dbReference>
<protein>
    <submittedName>
        <fullName evidence="5">Hemerythrin-like metal-binding protein</fullName>
    </submittedName>
</protein>
<dbReference type="PANTHER" id="PTHR37164:SF1">
    <property type="entry name" value="BACTERIOHEMERYTHRIN"/>
    <property type="match status" value="1"/>
</dbReference>
<dbReference type="Pfam" id="PF01814">
    <property type="entry name" value="Hemerythrin"/>
    <property type="match status" value="1"/>
</dbReference>
<proteinExistence type="inferred from homology"/>
<dbReference type="PANTHER" id="PTHR37164">
    <property type="entry name" value="BACTERIOHEMERYTHRIN"/>
    <property type="match status" value="1"/>
</dbReference>
<dbReference type="InterPro" id="IPR050669">
    <property type="entry name" value="Hemerythrin"/>
</dbReference>
<accession>A0A2C8FBJ7</accession>
<dbReference type="KEGG" id="pprf:DPRO_2961"/>
<evidence type="ECO:0000256" key="1">
    <source>
        <dbReference type="ARBA" id="ARBA00010587"/>
    </source>
</evidence>
<dbReference type="RefSeq" id="WP_232005607.1">
    <property type="nucleotide sequence ID" value="NZ_LT907975.1"/>
</dbReference>
<dbReference type="InterPro" id="IPR012312">
    <property type="entry name" value="Hemerythrin-like"/>
</dbReference>
<keyword evidence="2" id="KW-0479">Metal-binding</keyword>
<dbReference type="AlphaFoldDB" id="A0A2C8FBJ7"/>